<evidence type="ECO:0000256" key="2">
    <source>
        <dbReference type="SAM" id="MobiDB-lite"/>
    </source>
</evidence>
<proteinExistence type="predicted"/>
<feature type="compositionally biased region" description="Low complexity" evidence="2">
    <location>
        <begin position="835"/>
        <end position="857"/>
    </location>
</feature>
<organism evidence="3 4">
    <name type="scientific">Candidatus Anaerobiospirillum pullistercoris</name>
    <dbReference type="NCBI Taxonomy" id="2838452"/>
    <lineage>
        <taxon>Bacteria</taxon>
        <taxon>Pseudomonadati</taxon>
        <taxon>Pseudomonadota</taxon>
        <taxon>Gammaproteobacteria</taxon>
        <taxon>Aeromonadales</taxon>
        <taxon>Succinivibrionaceae</taxon>
        <taxon>Anaerobiospirillum</taxon>
    </lineage>
</organism>
<feature type="compositionally biased region" description="Basic and acidic residues" evidence="2">
    <location>
        <begin position="1"/>
        <end position="10"/>
    </location>
</feature>
<evidence type="ECO:0000313" key="4">
    <source>
        <dbReference type="Proteomes" id="UP000886829"/>
    </source>
</evidence>
<dbReference type="EMBL" id="DXEV01000189">
    <property type="protein sequence ID" value="HIX57707.1"/>
    <property type="molecule type" value="Genomic_DNA"/>
</dbReference>
<comment type="caution">
    <text evidence="3">The sequence shown here is derived from an EMBL/GenBank/DDBJ whole genome shotgun (WGS) entry which is preliminary data.</text>
</comment>
<feature type="region of interest" description="Disordered" evidence="2">
    <location>
        <begin position="387"/>
        <end position="407"/>
    </location>
</feature>
<keyword evidence="1" id="KW-0175">Coiled coil</keyword>
<feature type="region of interest" description="Disordered" evidence="2">
    <location>
        <begin position="814"/>
        <end position="857"/>
    </location>
</feature>
<feature type="region of interest" description="Disordered" evidence="2">
    <location>
        <begin position="1"/>
        <end position="77"/>
    </location>
</feature>
<feature type="coiled-coil region" evidence="1">
    <location>
        <begin position="1117"/>
        <end position="1144"/>
    </location>
</feature>
<evidence type="ECO:0000256" key="1">
    <source>
        <dbReference type="SAM" id="Coils"/>
    </source>
</evidence>
<evidence type="ECO:0000313" key="3">
    <source>
        <dbReference type="EMBL" id="HIX57707.1"/>
    </source>
</evidence>
<feature type="region of interest" description="Disordered" evidence="2">
    <location>
        <begin position="642"/>
        <end position="669"/>
    </location>
</feature>
<dbReference type="Proteomes" id="UP000886829">
    <property type="component" value="Unassembled WGS sequence"/>
</dbReference>
<feature type="compositionally biased region" description="Low complexity" evidence="2">
    <location>
        <begin position="57"/>
        <end position="77"/>
    </location>
</feature>
<protein>
    <recommendedName>
        <fullName evidence="5">AAA domain-containing protein</fullName>
    </recommendedName>
</protein>
<gene>
    <name evidence="3" type="ORF">H9850_09600</name>
</gene>
<feature type="compositionally biased region" description="Basic and acidic residues" evidence="2">
    <location>
        <begin position="642"/>
        <end position="665"/>
    </location>
</feature>
<name>A0A9D1WGF4_9GAMM</name>
<accession>A0A9D1WGF4</accession>
<reference evidence="3" key="1">
    <citation type="journal article" date="2021" name="PeerJ">
        <title>Extensive microbial diversity within the chicken gut microbiome revealed by metagenomics and culture.</title>
        <authorList>
            <person name="Gilroy R."/>
            <person name="Ravi A."/>
            <person name="Getino M."/>
            <person name="Pursley I."/>
            <person name="Horton D.L."/>
            <person name="Alikhan N.F."/>
            <person name="Baker D."/>
            <person name="Gharbi K."/>
            <person name="Hall N."/>
            <person name="Watson M."/>
            <person name="Adriaenssens E.M."/>
            <person name="Foster-Nyarko E."/>
            <person name="Jarju S."/>
            <person name="Secka A."/>
            <person name="Antonio M."/>
            <person name="Oren A."/>
            <person name="Chaudhuri R.R."/>
            <person name="La Ragione R."/>
            <person name="Hildebrand F."/>
            <person name="Pallen M.J."/>
        </authorList>
    </citation>
    <scope>NUCLEOTIDE SEQUENCE</scope>
    <source>
        <strain evidence="3">USASDec5-558</strain>
    </source>
</reference>
<feature type="compositionally biased region" description="Low complexity" evidence="2">
    <location>
        <begin position="27"/>
        <end position="38"/>
    </location>
</feature>
<evidence type="ECO:0008006" key="5">
    <source>
        <dbReference type="Google" id="ProtNLM"/>
    </source>
</evidence>
<sequence length="2288" mass="246665">MAQPKSDPHHAPKAPHGASVSLDKITAALQAAQQQLAQEPYADPWAFVPKDTDTNDSATASSQARANSAATAAPAATGTAGDAAMSDADAAMAAAFGLSDTPQEDTEHATDAAGAEPAMSDADAAMAAAFGLTDTGSASGDSAASAAKTEPAMSDADAAMAAAFGLSDTDSAANTASAEPAMSDADAAMAAAFGLSDADSSAGAASAMSDADAAMAAAFGLSGADSSADNNSAAGAASAASAAGSASAAGTGGAERAMSDADAAMAAAFGLSGEGHISKEQNEPDDQGTTFSMEHALSDADAAMAAAFGLTDTQHNAIHSAGESLAAKIKQGSNKVHAVATPTMGADFEHAAEDIAMVSAHMHRIMDSNSDLDAALDAQDFDFSDPVHAGSAGTSGTGSTGLQSHSGDNFDHDEFDVSFEDDLLAHDAADLETTLTSKDEIAAAKARLALNASELEAIASYFQNVAEAGLAESQLRPKRRLLLSNGRRVPYPFVGEYHYYFEIQAPLEEEFISEDECGISTASNSRSILSQTLTSMGAVVRHFSNTSNYHLNSAQEWQLQLQVPDCDPIPVELSQISATSAGTGGGSGIVLKSTQPLEDQGLQDLSTAFLIGDEGKNDLVTHADLLKLLAQVVTTDAQALKERAAEAHDGQGEQGEKGGPSHEPKAVQQHCPDLTSRLAYFVSHKKQSTDSTIAPLMSGSGYTSADQTTAPLACSTFVTGLRLEERSANSLELSPDLSEEQKKAVTSALSYDLSYIITGAQNHDTTLVRELILALMGQRKSVLVIDRDPANLHAIFRATEKSLQEQATMAEAYGDPSSALNNSYQDEEDHNKTESSALSRAATADAATNTDASSDAGAAAGAAGTAAAGDTKSDPDYEEFNLSSTERMALLLQRWHQDYPLLRLSADLTAVNAPLEPITALAPDLPEADGLSTGKRIGLESHLKQRLELLTQFGQEQQVAKEERLANLKMLLTHVKWIKESKLEELARNLKHLSSLKRQRMEHQNKLNHMHQAYEQQHELLLKSLTPQIVALRPENSTDSPQELTMSELMDFDYAPEIFSEVESEVKRLWQKIQDDQELYQELKRDIKERESIMRQVMYRALPRQNNKKYHRDNTSLSTVRGEYQQLVAQKDQLSSEYKDTTAKFNHLLLRLRFLKPQHQLYLKFEHLKLDNSNAVTELTAQINAQHEHNVQMFNYEKEWSERCNLSLKESEFNPQAWKELTSNFLEVKRGIASTQFLADNWRYVADGSLRHLLTATSKDQLSTSKDAALEEIQKAAALSRAAAAAGAASLSEEREAELSAPFEVNVETISQQLSKAQSELSSIIAQMDITPEQVAVARNALIAQCPVVGAVPHEAIAALKHSFNTVIINNAHQLLPIDFWLLTTLARERLVIIGDVMQMGGYAHVCGNSQSIRQQLYPSIFTLTGIKELLYYYQLSHNQAQPANELQDAAGDPNGPDENLALASPALVRISKQAGGANVAATTATDDSANEGTTGAAALSLPANVTLVRESETRPQELTSLLNLFYAPFMTLSTNAEQQNHFLEGCEQFYKWSKLAPALQEHHVHLLDTAFLYPWMQEMTPLDYDNLNVASLLRYDGSNVISAAYCVLLAFKLVSSLLICTPEEEQEAQAQGAGAGAGAGAGSDAAAGGSAASADLTDDIDALLAANSPTPAAAPAADDFDIDALLAANGGGAGASDSAGSSGEAEEKVFKPHLAASVLRDRINPENAAEPRVIIVSLYPQQALVIQLMVQQLYKQLGFTHDLNLIAVSDGATLSGASAPAVIFDLTIDAPYHNGLYFDAPHSDPAGNGLGAKREEFLQQHLCSAISAAQYGLFVVGDITRMLQRSQHANNAVFQMLKTMIVKMQLPLYDAQSALQVLTQDLKMTAEHQRQNSELSFKLFDSTSALQALHHEHEHNYSDRMHLMRRLTAMTTNQDEQPDPATIIQSDNQILGLVELLLRSESLPELDSATTLSPQESFSTQRLEQLQLEREVNIFGISEDSLRYMLHDMQSARSNVLIMSPLLDEVRYQSIKPQISALIAAGRRVMIMTLPLDLYPEKMANSGRVAVSNLKEMMVRVVFTKRCFYQGIFIDDCLMWLTTFTPLAQCTYPERAHEIMIRIAGSAALNYSRALHLSLVIRNLRHHGSCPICSSDLIFNAQHAQLYCQRYPQCGFMLTGSDELNNQGELLCPSCHTPMHLHIIQRADGKRGFALRCTKCDPPQIHGLSSAHLLLPFIRKQINATKGITMHEVQLYVRGKEKHAQAQRQKFEAELEAAFTSDTTGAKGNEA</sequence>
<reference evidence="3" key="2">
    <citation type="submission" date="2021-04" db="EMBL/GenBank/DDBJ databases">
        <authorList>
            <person name="Gilroy R."/>
        </authorList>
    </citation>
    <scope>NUCLEOTIDE SEQUENCE</scope>
    <source>
        <strain evidence="3">USASDec5-558</strain>
    </source>
</reference>